<dbReference type="InterPro" id="IPR057959">
    <property type="entry name" value="Shotoku_capsid"/>
</dbReference>
<evidence type="ECO:0000256" key="1">
    <source>
        <dbReference type="SAM" id="MobiDB-lite"/>
    </source>
</evidence>
<feature type="region of interest" description="Disordered" evidence="1">
    <location>
        <begin position="308"/>
        <end position="335"/>
    </location>
</feature>
<evidence type="ECO:0000313" key="2">
    <source>
        <dbReference type="EMBL" id="QTE03396.1"/>
    </source>
</evidence>
<feature type="compositionally biased region" description="Basic residues" evidence="1">
    <location>
        <begin position="312"/>
        <end position="328"/>
    </location>
</feature>
<organism evidence="2">
    <name type="scientific">Nandayus nenday CRESS-DNA-virus sp</name>
    <dbReference type="NCBI Taxonomy" id="2815047"/>
    <lineage>
        <taxon>Viruses</taxon>
        <taxon>Monodnaviria</taxon>
        <taxon>Shotokuvirae</taxon>
        <taxon>Cressdnaviricota</taxon>
    </lineage>
</organism>
<proteinExistence type="predicted"/>
<accession>A0A8A4XCF9</accession>
<name>A0A8A4XCF9_9VIRU</name>
<dbReference type="EMBL" id="MW182772">
    <property type="protein sequence ID" value="QTE03396.1"/>
    <property type="molecule type" value="Genomic_DNA"/>
</dbReference>
<dbReference type="Pfam" id="PF25628">
    <property type="entry name" value="Shotoku_capsid"/>
    <property type="match status" value="2"/>
</dbReference>
<protein>
    <submittedName>
        <fullName evidence="2">Capsid protein</fullName>
    </submittedName>
</protein>
<reference evidence="2" key="1">
    <citation type="submission" date="2020-10" db="EMBL/GenBank/DDBJ databases">
        <title>CRESS DNA virus dark matter in the feces of wild birds.</title>
        <authorList>
            <person name="Yang S."/>
            <person name="Zhang W."/>
        </authorList>
    </citation>
    <scope>NUCLEOTIDE SEQUENCE</scope>
    <source>
        <strain evidence="2">Par76usv6</strain>
    </source>
</reference>
<sequence length="335" mass="37394">MPLYRRRFPVRGRKIYKRRVTMRRRPYARKGYRKSPITRHLAVYHNAFSTASTGAKIPDGKSYHSTGIRLQAVKEFTANTNGTMDFLIFPGINNGMVAAGVTDNDASWGMPYTSHCVLDPVGEDGDVTQAAETRILRWRIVSQACKFTLTNNSDENDGWWEAIRVQTHGDPADGWSFVLHGDGRTVVGPATTGQIPGITLGSFPNFVEHPTYVTGKLRDIHREIFDLMPLGSDHDFQRLEQGSYVPAQVSNFVDAENYDAVIIRIHGRGGTGTPTRVMAHMVCNQEVLYDENTSLARYHTESPNALAIFQSSKRKRTEGSHKASKRGRSPLVSPS</sequence>